<evidence type="ECO:0000313" key="3">
    <source>
        <dbReference type="EMBL" id="MPN21714.1"/>
    </source>
</evidence>
<sequence length="119" mass="13153">MQQQQRSGHSLTAAPFFADFSHGGAVIILALGNQARHQHRRNQQNQQNDADDEEPDRQAAAQHRGNGIEIGNAVFFKHFKPPFAVVRCNVAFISIAGKSKKQDEQDIIMPSFAGEMAVI</sequence>
<proteinExistence type="predicted"/>
<name>A0A645GCI1_9ZZZZ</name>
<protein>
    <submittedName>
        <fullName evidence="3">Uncharacterized protein</fullName>
    </submittedName>
</protein>
<feature type="region of interest" description="Disordered" evidence="1">
    <location>
        <begin position="34"/>
        <end position="64"/>
    </location>
</feature>
<evidence type="ECO:0000256" key="2">
    <source>
        <dbReference type="SAM" id="Phobius"/>
    </source>
</evidence>
<keyword evidence="2" id="KW-1133">Transmembrane helix</keyword>
<comment type="caution">
    <text evidence="3">The sequence shown here is derived from an EMBL/GenBank/DDBJ whole genome shotgun (WGS) entry which is preliminary data.</text>
</comment>
<dbReference type="EMBL" id="VSSQ01069756">
    <property type="protein sequence ID" value="MPN21714.1"/>
    <property type="molecule type" value="Genomic_DNA"/>
</dbReference>
<evidence type="ECO:0000256" key="1">
    <source>
        <dbReference type="SAM" id="MobiDB-lite"/>
    </source>
</evidence>
<dbReference type="AlphaFoldDB" id="A0A645GCI1"/>
<accession>A0A645GCI1</accession>
<reference evidence="3" key="1">
    <citation type="submission" date="2019-08" db="EMBL/GenBank/DDBJ databases">
        <authorList>
            <person name="Kucharzyk K."/>
            <person name="Murdoch R.W."/>
            <person name="Higgins S."/>
            <person name="Loffler F."/>
        </authorList>
    </citation>
    <scope>NUCLEOTIDE SEQUENCE</scope>
</reference>
<gene>
    <name evidence="3" type="ORF">SDC9_169094</name>
</gene>
<keyword evidence="2" id="KW-0812">Transmembrane</keyword>
<organism evidence="3">
    <name type="scientific">bioreactor metagenome</name>
    <dbReference type="NCBI Taxonomy" id="1076179"/>
    <lineage>
        <taxon>unclassified sequences</taxon>
        <taxon>metagenomes</taxon>
        <taxon>ecological metagenomes</taxon>
    </lineage>
</organism>
<keyword evidence="2" id="KW-0472">Membrane</keyword>
<feature type="transmembrane region" description="Helical" evidence="2">
    <location>
        <begin position="12"/>
        <end position="31"/>
    </location>
</feature>